<organism evidence="1">
    <name type="scientific">Spongospora subterranea</name>
    <dbReference type="NCBI Taxonomy" id="70186"/>
    <lineage>
        <taxon>Eukaryota</taxon>
        <taxon>Sar</taxon>
        <taxon>Rhizaria</taxon>
        <taxon>Endomyxa</taxon>
        <taxon>Phytomyxea</taxon>
        <taxon>Plasmodiophorida</taxon>
        <taxon>Plasmodiophoridae</taxon>
        <taxon>Spongospora</taxon>
    </lineage>
</organism>
<protein>
    <submittedName>
        <fullName evidence="1">Uncharacterized protein</fullName>
    </submittedName>
</protein>
<accession>A0A0H5R347</accession>
<evidence type="ECO:0000313" key="1">
    <source>
        <dbReference type="EMBL" id="CRZ02379.1"/>
    </source>
</evidence>
<reference evidence="1" key="1">
    <citation type="submission" date="2015-04" db="EMBL/GenBank/DDBJ databases">
        <title>The genome sequence of the plant pathogenic Rhizarian Plasmodiophora brassicae reveals insights in its biotrophic life cycle and the origin of chitin synthesis.</title>
        <authorList>
            <person name="Schwelm A."/>
            <person name="Fogelqvist J."/>
            <person name="Knaust A."/>
            <person name="Julke S."/>
            <person name="Lilja T."/>
            <person name="Dhandapani V."/>
            <person name="Bonilla-Rosso G."/>
            <person name="Karlsson M."/>
            <person name="Shevchenko A."/>
            <person name="Choi S.R."/>
            <person name="Kim H.G."/>
            <person name="Park J.Y."/>
            <person name="Lim Y.P."/>
            <person name="Ludwig-Muller J."/>
            <person name="Dixelius C."/>
        </authorList>
    </citation>
    <scope>NUCLEOTIDE SEQUENCE</scope>
    <source>
        <tissue evidence="1">Potato root galls</tissue>
    </source>
</reference>
<proteinExistence type="predicted"/>
<sequence>MIPTIYQAIDNVNNRSAVHVEPSPSDSQTNIESSEALVVKENCDTSRKRDVFDLEMENSGVQRVKKKGRLRKQHDVEEFDINRVRDFVQAIDSDPDDDHIN</sequence>
<feature type="non-terminal residue" evidence="1">
    <location>
        <position position="101"/>
    </location>
</feature>
<dbReference type="AlphaFoldDB" id="A0A0H5R347"/>
<name>A0A0H5R347_9EUKA</name>
<dbReference type="EMBL" id="HACM01001937">
    <property type="protein sequence ID" value="CRZ02379.1"/>
    <property type="molecule type" value="Transcribed_RNA"/>
</dbReference>